<dbReference type="OMA" id="MEDGMIT"/>
<protein>
    <recommendedName>
        <fullName evidence="1">F5/8 type C domain-containing protein</fullName>
    </recommendedName>
</protein>
<dbReference type="InterPro" id="IPR000421">
    <property type="entry name" value="FA58C"/>
</dbReference>
<evidence type="ECO:0000313" key="3">
    <source>
        <dbReference type="Proteomes" id="UP000887567"/>
    </source>
</evidence>
<proteinExistence type="predicted"/>
<keyword evidence="3" id="KW-1185">Reference proteome</keyword>
<dbReference type="PANTHER" id="PTHR24543">
    <property type="entry name" value="MULTICOPPER OXIDASE-RELATED"/>
    <property type="match status" value="1"/>
</dbReference>
<dbReference type="EnsemblMetazoa" id="XM_021040995.2">
    <property type="protein sequence ID" value="XP_020896654.1"/>
    <property type="gene ID" value="LOC110235529"/>
</dbReference>
<dbReference type="FunFam" id="2.60.120.260:FF:000016">
    <property type="entry name" value="Contactin-associated protein-like 4 isoform 1"/>
    <property type="match status" value="1"/>
</dbReference>
<dbReference type="KEGG" id="epa:110235529"/>
<accession>A0A913WZU1</accession>
<dbReference type="PROSITE" id="PS50022">
    <property type="entry name" value="FA58C_3"/>
    <property type="match status" value="1"/>
</dbReference>
<dbReference type="SMART" id="SM00231">
    <property type="entry name" value="FA58C"/>
    <property type="match status" value="1"/>
</dbReference>
<dbReference type="SUPFAM" id="SSF49785">
    <property type="entry name" value="Galactose-binding domain-like"/>
    <property type="match status" value="1"/>
</dbReference>
<dbReference type="Gene3D" id="2.60.120.260">
    <property type="entry name" value="Galactose-binding domain-like"/>
    <property type="match status" value="1"/>
</dbReference>
<name>A0A913WZU1_EXADI</name>
<dbReference type="AlphaFoldDB" id="A0A913WZU1"/>
<feature type="domain" description="F5/8 type C" evidence="1">
    <location>
        <begin position="71"/>
        <end position="220"/>
    </location>
</feature>
<dbReference type="Pfam" id="PF00754">
    <property type="entry name" value="F5_F8_type_C"/>
    <property type="match status" value="1"/>
</dbReference>
<dbReference type="OrthoDB" id="2121828at2759"/>
<dbReference type="PROSITE" id="PS01285">
    <property type="entry name" value="FA58C_1"/>
    <property type="match status" value="1"/>
</dbReference>
<dbReference type="GeneID" id="110235529"/>
<dbReference type="Proteomes" id="UP000887567">
    <property type="component" value="Unplaced"/>
</dbReference>
<evidence type="ECO:0000313" key="2">
    <source>
        <dbReference type="EnsemblMetazoa" id="XP_020896654.1"/>
    </source>
</evidence>
<dbReference type="InterPro" id="IPR008979">
    <property type="entry name" value="Galactose-bd-like_sf"/>
</dbReference>
<evidence type="ECO:0000259" key="1">
    <source>
        <dbReference type="PROSITE" id="PS50022"/>
    </source>
</evidence>
<sequence>MCKRLRAKGMCKSRFTCIKNDLCKVTCGCNDILSLRSCKVLKGIKACSKNLAVGFDYCRWTCGFCWRKRVCKSAGALGMQNKVIPDSRITTSSYRDSKYTPSQGRLHIRPSRGKNGAWCTKRNQVGEWLQVDLGKISTIKGVATQGHYGANYWVKTYTLQYSNNGKTFKKYQGGKVFKGNSDKHSVVKHNLNPPIYARYISVVVKTWYSHICMRMELYGCKYY</sequence>
<reference evidence="2" key="1">
    <citation type="submission" date="2022-11" db="UniProtKB">
        <authorList>
            <consortium name="EnsemblMetazoa"/>
        </authorList>
    </citation>
    <scope>IDENTIFICATION</scope>
</reference>
<dbReference type="CDD" id="cd00057">
    <property type="entry name" value="FA58C"/>
    <property type="match status" value="1"/>
</dbReference>
<dbReference type="RefSeq" id="XP_020896654.1">
    <property type="nucleotide sequence ID" value="XM_021040995.2"/>
</dbReference>
<organism evidence="2 3">
    <name type="scientific">Exaiptasia diaphana</name>
    <name type="common">Tropical sea anemone</name>
    <name type="synonym">Aiptasia pulchella</name>
    <dbReference type="NCBI Taxonomy" id="2652724"/>
    <lineage>
        <taxon>Eukaryota</taxon>
        <taxon>Metazoa</taxon>
        <taxon>Cnidaria</taxon>
        <taxon>Anthozoa</taxon>
        <taxon>Hexacorallia</taxon>
        <taxon>Actiniaria</taxon>
        <taxon>Aiptasiidae</taxon>
        <taxon>Exaiptasia</taxon>
    </lineage>
</organism>